<evidence type="ECO:0000313" key="2">
    <source>
        <dbReference type="EMBL" id="KAE8998201.1"/>
    </source>
</evidence>
<sequence>MVIRSAQLDDGRSSSSKGASGPPSTSSTPAGTSSMNGLVQGA</sequence>
<evidence type="ECO:0000256" key="1">
    <source>
        <dbReference type="SAM" id="MobiDB-lite"/>
    </source>
</evidence>
<accession>A0A6A3JTN3</accession>
<protein>
    <submittedName>
        <fullName evidence="2">Uncharacterized protein</fullName>
    </submittedName>
</protein>
<comment type="caution">
    <text evidence="2">The sequence shown here is derived from an EMBL/GenBank/DDBJ whole genome shotgun (WGS) entry which is preliminary data.</text>
</comment>
<evidence type="ECO:0000313" key="3">
    <source>
        <dbReference type="Proteomes" id="UP000435112"/>
    </source>
</evidence>
<proteinExistence type="predicted"/>
<name>A0A6A3JTN3_9STRA</name>
<dbReference type="AlphaFoldDB" id="A0A6A3JTN3"/>
<reference evidence="2 3" key="1">
    <citation type="submission" date="2018-09" db="EMBL/GenBank/DDBJ databases">
        <title>Genomic investigation of the strawberry pathogen Phytophthora fragariae indicates pathogenicity is determined by transcriptional variation in three key races.</title>
        <authorList>
            <person name="Adams T.M."/>
            <person name="Armitage A.D."/>
            <person name="Sobczyk M.K."/>
            <person name="Bates H.J."/>
            <person name="Dunwell J.M."/>
            <person name="Nellist C.F."/>
            <person name="Harrison R.J."/>
        </authorList>
    </citation>
    <scope>NUCLEOTIDE SEQUENCE [LARGE SCALE GENOMIC DNA]</scope>
    <source>
        <strain evidence="2 3">SCRP324</strain>
    </source>
</reference>
<organism evidence="2 3">
    <name type="scientific">Phytophthora rubi</name>
    <dbReference type="NCBI Taxonomy" id="129364"/>
    <lineage>
        <taxon>Eukaryota</taxon>
        <taxon>Sar</taxon>
        <taxon>Stramenopiles</taxon>
        <taxon>Oomycota</taxon>
        <taxon>Peronosporomycetes</taxon>
        <taxon>Peronosporales</taxon>
        <taxon>Peronosporaceae</taxon>
        <taxon>Phytophthora</taxon>
    </lineage>
</organism>
<feature type="compositionally biased region" description="Low complexity" evidence="1">
    <location>
        <begin position="13"/>
        <end position="34"/>
    </location>
</feature>
<gene>
    <name evidence="2" type="ORF">PR002_g18802</name>
</gene>
<feature type="region of interest" description="Disordered" evidence="1">
    <location>
        <begin position="1"/>
        <end position="42"/>
    </location>
</feature>
<dbReference type="EMBL" id="QXFU01001642">
    <property type="protein sequence ID" value="KAE8998201.1"/>
    <property type="molecule type" value="Genomic_DNA"/>
</dbReference>
<dbReference type="Proteomes" id="UP000435112">
    <property type="component" value="Unassembled WGS sequence"/>
</dbReference>